<feature type="coiled-coil region" evidence="1">
    <location>
        <begin position="216"/>
        <end position="243"/>
    </location>
</feature>
<accession>A0ABV4GP76</accession>
<evidence type="ECO:0000313" key="4">
    <source>
        <dbReference type="Proteomes" id="UP001565474"/>
    </source>
</evidence>
<proteinExistence type="predicted"/>
<comment type="caution">
    <text evidence="3">The sequence shown here is derived from an EMBL/GenBank/DDBJ whole genome shotgun (WGS) entry which is preliminary data.</text>
</comment>
<evidence type="ECO:0000256" key="1">
    <source>
        <dbReference type="SAM" id="Coils"/>
    </source>
</evidence>
<dbReference type="PROSITE" id="PS51257">
    <property type="entry name" value="PROKAR_LIPOPROTEIN"/>
    <property type="match status" value="1"/>
</dbReference>
<feature type="chain" id="PRO_5046239979" evidence="2">
    <location>
        <begin position="21"/>
        <end position="352"/>
    </location>
</feature>
<organism evidence="3 4">
    <name type="scientific">Bradyrhizobium yuanmingense</name>
    <dbReference type="NCBI Taxonomy" id="108015"/>
    <lineage>
        <taxon>Bacteria</taxon>
        <taxon>Pseudomonadati</taxon>
        <taxon>Pseudomonadota</taxon>
        <taxon>Alphaproteobacteria</taxon>
        <taxon>Hyphomicrobiales</taxon>
        <taxon>Nitrobacteraceae</taxon>
        <taxon>Bradyrhizobium</taxon>
    </lineage>
</organism>
<keyword evidence="4" id="KW-1185">Reference proteome</keyword>
<evidence type="ECO:0000256" key="2">
    <source>
        <dbReference type="SAM" id="SignalP"/>
    </source>
</evidence>
<protein>
    <submittedName>
        <fullName evidence="3">Vacuolar-type H+-ATPase subunit H</fullName>
    </submittedName>
</protein>
<keyword evidence="2" id="KW-0732">Signal</keyword>
<feature type="signal peptide" evidence="2">
    <location>
        <begin position="1"/>
        <end position="20"/>
    </location>
</feature>
<gene>
    <name evidence="3" type="ORF">ABH992_005448</name>
</gene>
<name>A0ABV4GP76_9BRAD</name>
<reference evidence="3 4" key="1">
    <citation type="submission" date="2024-07" db="EMBL/GenBank/DDBJ databases">
        <title>Genomic Encyclopedia of Type Strains, Phase V (KMG-V): Genome sequencing to study the core and pangenomes of soil and plant-associated prokaryotes.</title>
        <authorList>
            <person name="Whitman W."/>
        </authorList>
    </citation>
    <scope>NUCLEOTIDE SEQUENCE [LARGE SCALE GENOMIC DNA]</scope>
    <source>
        <strain evidence="3 4">USDA 222</strain>
    </source>
</reference>
<dbReference type="EMBL" id="JBGBZN010000002">
    <property type="protein sequence ID" value="MEY9473049.1"/>
    <property type="molecule type" value="Genomic_DNA"/>
</dbReference>
<dbReference type="RefSeq" id="WP_036043007.1">
    <property type="nucleotide sequence ID" value="NZ_JBGBYD010000002.1"/>
</dbReference>
<dbReference type="Proteomes" id="UP001565474">
    <property type="component" value="Unassembled WGS sequence"/>
</dbReference>
<sequence length="352" mass="39572">MQLRYGVILALFLPSVPSFAACTVDDGALTERINQIQASYDKKFEERRAGVERESEDIKKDAPDPNAVEGAIGFELETKWKVQEVKLHVPEFRNEDKKIALNLPRVEMRQQTWIYHTPSVRMEARCINKPPETVCSMRTKCIGGGWSKVCTDIPECYTRAGGQMCTDIPIPFMQEQKTILGVPEVRGSDRQEVVLSIPVVEMKLQTWKVNVPEFTLKNVKIEIKKTQDRANALQQREQNAAQVLTEGMQGEIKKASVDHTETLFQCQERDLRDTMTTALNEMDANINAVRESIKSAQSFGAKELESSMRKALDDLLAARQQAATSMADSVMKLAEQKKSAIDKILMGAPPAR</sequence>
<keyword evidence="1" id="KW-0175">Coiled coil</keyword>
<evidence type="ECO:0000313" key="3">
    <source>
        <dbReference type="EMBL" id="MEY9473049.1"/>
    </source>
</evidence>